<dbReference type="InterPro" id="IPR011798">
    <property type="entry name" value="APS_reductase"/>
</dbReference>
<evidence type="ECO:0000256" key="6">
    <source>
        <dbReference type="ARBA" id="ARBA00023014"/>
    </source>
</evidence>
<evidence type="ECO:0000256" key="9">
    <source>
        <dbReference type="ARBA" id="ARBA00024386"/>
    </source>
</evidence>
<keyword evidence="17" id="KW-1185">Reference proteome</keyword>
<keyword evidence="2 14" id="KW-0963">Cytoplasm</keyword>
<proteinExistence type="inferred from homology"/>
<organism evidence="16 17">
    <name type="scientific">Methylomonas subterranea</name>
    <dbReference type="NCBI Taxonomy" id="2952225"/>
    <lineage>
        <taxon>Bacteria</taxon>
        <taxon>Pseudomonadati</taxon>
        <taxon>Pseudomonadota</taxon>
        <taxon>Gammaproteobacteria</taxon>
        <taxon>Methylococcales</taxon>
        <taxon>Methylococcaceae</taxon>
        <taxon>Methylomonas</taxon>
    </lineage>
</organism>
<dbReference type="PANTHER" id="PTHR46482:SF9">
    <property type="entry name" value="5'-ADENYLYLSULFATE REDUCTASE 1, CHLOROPLASTIC"/>
    <property type="match status" value="1"/>
</dbReference>
<evidence type="ECO:0000256" key="10">
    <source>
        <dbReference type="ARBA" id="ARBA00029514"/>
    </source>
</evidence>
<reference evidence="16 17" key="1">
    <citation type="submission" date="2022-07" db="EMBL/GenBank/DDBJ databases">
        <title>Methylomonas rivi sp. nov., Methylomonas rosea sp. nov., Methylomonas aureus sp. nov. and Methylomonas subterranea sp. nov., four novel methanotrophs isolated from a freshwater creek and the deep terrestrial subsurface.</title>
        <authorList>
            <person name="Abin C."/>
            <person name="Sankaranarayanan K."/>
            <person name="Garner C."/>
            <person name="Sindelar R."/>
            <person name="Kotary K."/>
            <person name="Garner R."/>
            <person name="Barclay S."/>
            <person name="Lawson P."/>
            <person name="Krumholz L."/>
        </authorList>
    </citation>
    <scope>NUCLEOTIDE SEQUENCE [LARGE SCALE GENOMIC DNA]</scope>
    <source>
        <strain evidence="16 17">SURF-2</strain>
    </source>
</reference>
<protein>
    <recommendedName>
        <fullName evidence="10 14">Adenosine 5'-phosphosulfate reductase</fullName>
        <shortName evidence="14">APS reductase</shortName>
        <ecNumber evidence="9 14">1.8.4.10</ecNumber>
    </recommendedName>
    <alternativeName>
        <fullName evidence="12 14">5'-adenylylsulfate reductase</fullName>
    </alternativeName>
    <alternativeName>
        <fullName evidence="11 14">Thioredoxin-dependent 5'-adenylylsulfate reductase</fullName>
    </alternativeName>
</protein>
<gene>
    <name evidence="14" type="primary">cysH</name>
    <name evidence="16" type="ORF">NP590_13620</name>
</gene>
<dbReference type="NCBIfam" id="TIGR00434">
    <property type="entry name" value="cysH"/>
    <property type="match status" value="1"/>
</dbReference>
<comment type="subcellular location">
    <subcellularLocation>
        <location evidence="14">Cytoplasm</location>
    </subcellularLocation>
</comment>
<feature type="binding site" evidence="14">
    <location>
        <position position="115"/>
    </location>
    <ligand>
        <name>[4Fe-4S] cluster</name>
        <dbReference type="ChEBI" id="CHEBI:49883"/>
    </ligand>
</feature>
<evidence type="ECO:0000313" key="16">
    <source>
        <dbReference type="EMBL" id="MCQ8105149.1"/>
    </source>
</evidence>
<evidence type="ECO:0000256" key="2">
    <source>
        <dbReference type="ARBA" id="ARBA00022490"/>
    </source>
</evidence>
<evidence type="ECO:0000256" key="5">
    <source>
        <dbReference type="ARBA" id="ARBA00023004"/>
    </source>
</evidence>
<dbReference type="NCBIfam" id="TIGR02055">
    <property type="entry name" value="APS_reductase"/>
    <property type="match status" value="1"/>
</dbReference>
<dbReference type="SUPFAM" id="SSF52402">
    <property type="entry name" value="Adenine nucleotide alpha hydrolases-like"/>
    <property type="match status" value="1"/>
</dbReference>
<comment type="caution">
    <text evidence="16">The sequence shown here is derived from an EMBL/GenBank/DDBJ whole genome shotgun (WGS) entry which is preliminary data.</text>
</comment>
<comment type="catalytic activity">
    <reaction evidence="13 14">
        <text>[thioredoxin]-disulfide + sulfite + AMP + 2 H(+) = adenosine 5'-phosphosulfate + [thioredoxin]-dithiol</text>
        <dbReference type="Rhea" id="RHEA:21976"/>
        <dbReference type="Rhea" id="RHEA-COMP:10698"/>
        <dbReference type="Rhea" id="RHEA-COMP:10700"/>
        <dbReference type="ChEBI" id="CHEBI:15378"/>
        <dbReference type="ChEBI" id="CHEBI:17359"/>
        <dbReference type="ChEBI" id="CHEBI:29950"/>
        <dbReference type="ChEBI" id="CHEBI:50058"/>
        <dbReference type="ChEBI" id="CHEBI:58243"/>
        <dbReference type="ChEBI" id="CHEBI:456215"/>
        <dbReference type="EC" id="1.8.4.10"/>
    </reaction>
</comment>
<evidence type="ECO:0000256" key="13">
    <source>
        <dbReference type="ARBA" id="ARBA00048441"/>
    </source>
</evidence>
<evidence type="ECO:0000256" key="14">
    <source>
        <dbReference type="HAMAP-Rule" id="MF_00063"/>
    </source>
</evidence>
<dbReference type="RefSeq" id="WP_256603049.1">
    <property type="nucleotide sequence ID" value="NZ_JANIBJ010000025.1"/>
</dbReference>
<dbReference type="InterPro" id="IPR002500">
    <property type="entry name" value="PAPS_reduct_dom"/>
</dbReference>
<comment type="similarity">
    <text evidence="1 14">Belongs to the PAPS reductase family. CysH subfamily.</text>
</comment>
<evidence type="ECO:0000256" key="4">
    <source>
        <dbReference type="ARBA" id="ARBA00023002"/>
    </source>
</evidence>
<dbReference type="Gene3D" id="3.40.50.620">
    <property type="entry name" value="HUPs"/>
    <property type="match status" value="1"/>
</dbReference>
<dbReference type="NCBIfam" id="NF002537">
    <property type="entry name" value="PRK02090.1"/>
    <property type="match status" value="1"/>
</dbReference>
<feature type="binding site" evidence="14">
    <location>
        <position position="114"/>
    </location>
    <ligand>
        <name>[4Fe-4S] cluster</name>
        <dbReference type="ChEBI" id="CHEBI:49883"/>
    </ligand>
</feature>
<keyword evidence="4 14" id="KW-0560">Oxidoreductase</keyword>
<dbReference type="CDD" id="cd23945">
    <property type="entry name" value="PAPS_reductase"/>
    <property type="match status" value="1"/>
</dbReference>
<dbReference type="Proteomes" id="UP001524499">
    <property type="component" value="Unassembled WGS sequence"/>
</dbReference>
<keyword evidence="5 14" id="KW-0408">Iron</keyword>
<sequence>MTAFDLNQAQTDLQGKNPRAILKAALAGFDNIAISFSGAEDVVLIDMALQIRKDIQVFSLDTGRLHPETYRFIEQVRKHYGLEIELLTPDREVLDRLVKSKGLFSFYEDGHTECCGIRKVEPLRRKLATLDAWITGQRKDQSLDTRGDIPEVQEDAGFSGAGKRLIKFNPLLNWSSAQVWDYIEAYQVPFNDLHRHGYISIGCEPCTRPVLPNQHERAGRWWWEDAAKKECGLHAGNINK</sequence>
<dbReference type="PIRSF" id="PIRSF000857">
    <property type="entry name" value="PAPS_reductase"/>
    <property type="match status" value="1"/>
</dbReference>
<name>A0ABT1TI48_9GAMM</name>
<evidence type="ECO:0000256" key="11">
    <source>
        <dbReference type="ARBA" id="ARBA00030894"/>
    </source>
</evidence>
<comment type="cofactor">
    <cofactor evidence="14">
        <name>[4Fe-4S] cluster</name>
        <dbReference type="ChEBI" id="CHEBI:49883"/>
    </cofactor>
    <text evidence="14">Binds 1 [4Fe-4S] cluster per subunit.</text>
</comment>
<feature type="domain" description="Phosphoadenosine phosphosulphate reductase" evidence="15">
    <location>
        <begin position="31"/>
        <end position="209"/>
    </location>
</feature>
<dbReference type="InterPro" id="IPR014729">
    <property type="entry name" value="Rossmann-like_a/b/a_fold"/>
</dbReference>
<evidence type="ECO:0000259" key="15">
    <source>
        <dbReference type="Pfam" id="PF01507"/>
    </source>
</evidence>
<evidence type="ECO:0000256" key="7">
    <source>
        <dbReference type="ARBA" id="ARBA00024298"/>
    </source>
</evidence>
<dbReference type="EC" id="1.8.4.10" evidence="9 14"/>
<dbReference type="EMBL" id="JANIBJ010000025">
    <property type="protein sequence ID" value="MCQ8105149.1"/>
    <property type="molecule type" value="Genomic_DNA"/>
</dbReference>
<accession>A0ABT1TI48</accession>
<dbReference type="PANTHER" id="PTHR46482">
    <property type="entry name" value="5'-ADENYLYLSULFATE REDUCTASE 3, CHLOROPLASTIC"/>
    <property type="match status" value="1"/>
</dbReference>
<keyword evidence="6 14" id="KW-0411">Iron-sulfur</keyword>
<evidence type="ECO:0000313" key="17">
    <source>
        <dbReference type="Proteomes" id="UP001524499"/>
    </source>
</evidence>
<feature type="active site" description="Nucleophile; cysteine thiosulfonate intermediate" evidence="14">
    <location>
        <position position="231"/>
    </location>
</feature>
<evidence type="ECO:0000256" key="12">
    <source>
        <dbReference type="ARBA" id="ARBA00032041"/>
    </source>
</evidence>
<feature type="binding site" evidence="14">
    <location>
        <position position="206"/>
    </location>
    <ligand>
        <name>[4Fe-4S] cluster</name>
        <dbReference type="ChEBI" id="CHEBI:49883"/>
    </ligand>
</feature>
<dbReference type="GO" id="GO:0004604">
    <property type="term" value="F:phosphoadenylyl-sulfate reductase (thioredoxin) activity"/>
    <property type="evidence" value="ECO:0007669"/>
    <property type="project" value="UniProtKB-EC"/>
</dbReference>
<comment type="pathway">
    <text evidence="8 14">Sulfur metabolism; hydrogen sulfide biosynthesis; sulfite from sulfate.</text>
</comment>
<keyword evidence="3 14" id="KW-0479">Metal-binding</keyword>
<evidence type="ECO:0000256" key="8">
    <source>
        <dbReference type="ARBA" id="ARBA00024327"/>
    </source>
</evidence>
<dbReference type="HAMAP" id="MF_00063">
    <property type="entry name" value="CysH"/>
    <property type="match status" value="1"/>
</dbReference>
<dbReference type="Pfam" id="PF01507">
    <property type="entry name" value="PAPS_reduct"/>
    <property type="match status" value="1"/>
</dbReference>
<feature type="binding site" evidence="14">
    <location>
        <position position="203"/>
    </location>
    <ligand>
        <name>[4Fe-4S] cluster</name>
        <dbReference type="ChEBI" id="CHEBI:49883"/>
    </ligand>
</feature>
<comment type="function">
    <text evidence="7 14">Catalyzes the formation of sulfite from adenosine 5'-phosphosulfate (APS) using thioredoxin as an electron donor.</text>
</comment>
<evidence type="ECO:0000256" key="3">
    <source>
        <dbReference type="ARBA" id="ARBA00022723"/>
    </source>
</evidence>
<evidence type="ECO:0000256" key="1">
    <source>
        <dbReference type="ARBA" id="ARBA00009732"/>
    </source>
</evidence>
<dbReference type="InterPro" id="IPR004511">
    <property type="entry name" value="PAPS/APS_Rdtase"/>
</dbReference>